<dbReference type="PANTHER" id="PTHR34709:SF44">
    <property type="entry name" value="FBD DOMAIN-CONTAINING PROTEIN"/>
    <property type="match status" value="1"/>
</dbReference>
<gene>
    <name evidence="3" type="ORF">PVAP13_2KG363490</name>
</gene>
<evidence type="ECO:0000313" key="4">
    <source>
        <dbReference type="Proteomes" id="UP000823388"/>
    </source>
</evidence>
<keyword evidence="4" id="KW-1185">Reference proteome</keyword>
<name>A0A8T0WKZ6_PANVG</name>
<feature type="region of interest" description="Disordered" evidence="1">
    <location>
        <begin position="1"/>
        <end position="32"/>
    </location>
</feature>
<dbReference type="Proteomes" id="UP000823388">
    <property type="component" value="Chromosome 2K"/>
</dbReference>
<protein>
    <recommendedName>
        <fullName evidence="2">F-box domain-containing protein</fullName>
    </recommendedName>
</protein>
<dbReference type="PANTHER" id="PTHR34709">
    <property type="entry name" value="OS10G0396666 PROTEIN"/>
    <property type="match status" value="1"/>
</dbReference>
<evidence type="ECO:0000313" key="3">
    <source>
        <dbReference type="EMBL" id="KAG2645333.1"/>
    </source>
</evidence>
<proteinExistence type="predicted"/>
<evidence type="ECO:0000256" key="1">
    <source>
        <dbReference type="SAM" id="MobiDB-lite"/>
    </source>
</evidence>
<dbReference type="AlphaFoldDB" id="A0A8T0WKZ6"/>
<dbReference type="Pfam" id="PF00646">
    <property type="entry name" value="F-box"/>
    <property type="match status" value="1"/>
</dbReference>
<dbReference type="EMBL" id="CM029039">
    <property type="protein sequence ID" value="KAG2645333.1"/>
    <property type="molecule type" value="Genomic_DNA"/>
</dbReference>
<dbReference type="SUPFAM" id="SSF81383">
    <property type="entry name" value="F-box domain"/>
    <property type="match status" value="1"/>
</dbReference>
<feature type="domain" description="F-box" evidence="2">
    <location>
        <begin position="37"/>
        <end position="76"/>
    </location>
</feature>
<sequence length="485" mass="54109">MELRSGLTLRSEPPLGSRRPCGPRAGQCGDTDGVDHISGLPDDLLLQVLVRLRCARAAAHTSLLSRRWRGLWRHLPELSFRGIAPGALETALAQVSRTELRLLDIDVPEHHSYSVAGVGSLLRTAARLAPVVLSLVFRGDMVGRDIPVDLSIFHRATSISLNVTNSVSYLRHTLLAPGGELPVLERLSISGCHMGIIDTGVLFRRCPRLRVLELHRFWHLGKGMVRLHSTTIEELVVASDWWIGGIDIVAPALKKCTMDTCMGKDFNVSFLAPVVKDIHWRCRCAFRNVAISEMWRLHELDLWMEESVCGLDLTIEIRDIPLYDVVRDLKQQIAQLPKFSVLRLHLLTWGHVFGAMVLNLLGFCAGIQSLKLVVPRNESSLLSQHEACPPNCPCDGPENWRNQNISLMALEEIAIENLEGSGHEVDFVKLVFRCAPLMKRMTVKLSPKVLPGDSGYKEICNIFKAKRPSVECYVYSSCGEQVVYA</sequence>
<dbReference type="Gene3D" id="3.80.10.10">
    <property type="entry name" value="Ribonuclease Inhibitor"/>
    <property type="match status" value="1"/>
</dbReference>
<comment type="caution">
    <text evidence="3">The sequence shown here is derived from an EMBL/GenBank/DDBJ whole genome shotgun (WGS) entry which is preliminary data.</text>
</comment>
<dbReference type="InterPro" id="IPR001810">
    <property type="entry name" value="F-box_dom"/>
</dbReference>
<dbReference type="InterPro" id="IPR032675">
    <property type="entry name" value="LRR_dom_sf"/>
</dbReference>
<dbReference type="OrthoDB" id="676351at2759"/>
<evidence type="ECO:0000259" key="2">
    <source>
        <dbReference type="Pfam" id="PF00646"/>
    </source>
</evidence>
<reference evidence="3" key="1">
    <citation type="submission" date="2020-05" db="EMBL/GenBank/DDBJ databases">
        <title>WGS assembly of Panicum virgatum.</title>
        <authorList>
            <person name="Lovell J.T."/>
            <person name="Jenkins J."/>
            <person name="Shu S."/>
            <person name="Juenger T.E."/>
            <person name="Schmutz J."/>
        </authorList>
    </citation>
    <scope>NUCLEOTIDE SEQUENCE</scope>
    <source>
        <strain evidence="3">AP13</strain>
    </source>
</reference>
<dbReference type="InterPro" id="IPR055312">
    <property type="entry name" value="FBL15-like"/>
</dbReference>
<organism evidence="3 4">
    <name type="scientific">Panicum virgatum</name>
    <name type="common">Blackwell switchgrass</name>
    <dbReference type="NCBI Taxonomy" id="38727"/>
    <lineage>
        <taxon>Eukaryota</taxon>
        <taxon>Viridiplantae</taxon>
        <taxon>Streptophyta</taxon>
        <taxon>Embryophyta</taxon>
        <taxon>Tracheophyta</taxon>
        <taxon>Spermatophyta</taxon>
        <taxon>Magnoliopsida</taxon>
        <taxon>Liliopsida</taxon>
        <taxon>Poales</taxon>
        <taxon>Poaceae</taxon>
        <taxon>PACMAD clade</taxon>
        <taxon>Panicoideae</taxon>
        <taxon>Panicodae</taxon>
        <taxon>Paniceae</taxon>
        <taxon>Panicinae</taxon>
        <taxon>Panicum</taxon>
        <taxon>Panicum sect. Hiantes</taxon>
    </lineage>
</organism>
<dbReference type="InterPro" id="IPR036047">
    <property type="entry name" value="F-box-like_dom_sf"/>
</dbReference>
<dbReference type="SUPFAM" id="SSF52047">
    <property type="entry name" value="RNI-like"/>
    <property type="match status" value="1"/>
</dbReference>
<accession>A0A8T0WKZ6</accession>